<protein>
    <submittedName>
        <fullName evidence="11">Ephrin type-A receptor 6</fullName>
    </submittedName>
</protein>
<dbReference type="GO" id="GO:0005886">
    <property type="term" value="C:plasma membrane"/>
    <property type="evidence" value="ECO:0007669"/>
    <property type="project" value="TreeGrafter"/>
</dbReference>
<gene>
    <name evidence="11" type="ORF">D4764_01G0004430</name>
</gene>
<dbReference type="GO" id="GO:0005005">
    <property type="term" value="F:transmembrane-ephrin receptor activity"/>
    <property type="evidence" value="ECO:0007669"/>
    <property type="project" value="TreeGrafter"/>
</dbReference>
<dbReference type="PROSITE" id="PS50853">
    <property type="entry name" value="FN3"/>
    <property type="match status" value="1"/>
</dbReference>
<dbReference type="InterPro" id="IPR050449">
    <property type="entry name" value="Ephrin_rcpt_TKs"/>
</dbReference>
<keyword evidence="12" id="KW-1185">Reference proteome</keyword>
<keyword evidence="4" id="KW-0677">Repeat</keyword>
<dbReference type="EMBL" id="RHFK02000001">
    <property type="protein sequence ID" value="TWW80628.1"/>
    <property type="molecule type" value="Genomic_DNA"/>
</dbReference>
<keyword evidence="6" id="KW-0067">ATP-binding</keyword>
<evidence type="ECO:0000256" key="5">
    <source>
        <dbReference type="ARBA" id="ARBA00022741"/>
    </source>
</evidence>
<dbReference type="InterPro" id="IPR003961">
    <property type="entry name" value="FN3_dom"/>
</dbReference>
<evidence type="ECO:0000256" key="1">
    <source>
        <dbReference type="ARBA" id="ARBA00004167"/>
    </source>
</evidence>
<dbReference type="SUPFAM" id="SSF49265">
    <property type="entry name" value="Fibronectin type III"/>
    <property type="match status" value="1"/>
</dbReference>
<dbReference type="InterPro" id="IPR013783">
    <property type="entry name" value="Ig-like_fold"/>
</dbReference>
<accession>A0A5C6PPE5</accession>
<organism evidence="11 12">
    <name type="scientific">Takifugu flavidus</name>
    <name type="common">sansaifugu</name>
    <dbReference type="NCBI Taxonomy" id="433684"/>
    <lineage>
        <taxon>Eukaryota</taxon>
        <taxon>Metazoa</taxon>
        <taxon>Chordata</taxon>
        <taxon>Craniata</taxon>
        <taxon>Vertebrata</taxon>
        <taxon>Euteleostomi</taxon>
        <taxon>Actinopterygii</taxon>
        <taxon>Neopterygii</taxon>
        <taxon>Teleostei</taxon>
        <taxon>Neoteleostei</taxon>
        <taxon>Acanthomorphata</taxon>
        <taxon>Eupercaria</taxon>
        <taxon>Tetraodontiformes</taxon>
        <taxon>Tetradontoidea</taxon>
        <taxon>Tetraodontidae</taxon>
        <taxon>Takifugu</taxon>
    </lineage>
</organism>
<evidence type="ECO:0000256" key="7">
    <source>
        <dbReference type="ARBA" id="ARBA00022989"/>
    </source>
</evidence>
<keyword evidence="8" id="KW-0472">Membrane</keyword>
<reference evidence="11 12" key="1">
    <citation type="submission" date="2019-04" db="EMBL/GenBank/DDBJ databases">
        <title>Chromosome genome assembly for Takifugu flavidus.</title>
        <authorList>
            <person name="Xiao S."/>
        </authorList>
    </citation>
    <scope>NUCLEOTIDE SEQUENCE [LARGE SCALE GENOMIC DNA]</scope>
    <source>
        <strain evidence="11">HTHZ2018</strain>
        <tissue evidence="11">Muscle</tissue>
    </source>
</reference>
<dbReference type="Pfam" id="PF00041">
    <property type="entry name" value="fn3"/>
    <property type="match status" value="1"/>
</dbReference>
<dbReference type="FunFam" id="2.60.40.10:FF:000059">
    <property type="entry name" value="Ephrin type-A receptor 6"/>
    <property type="match status" value="1"/>
</dbReference>
<dbReference type="CDD" id="cd00063">
    <property type="entry name" value="FN3"/>
    <property type="match status" value="1"/>
</dbReference>
<feature type="domain" description="Fibronectin type-III" evidence="10">
    <location>
        <begin position="74"/>
        <end position="184"/>
    </location>
</feature>
<evidence type="ECO:0000256" key="3">
    <source>
        <dbReference type="ARBA" id="ARBA00022729"/>
    </source>
</evidence>
<keyword evidence="7" id="KW-1133">Transmembrane helix</keyword>
<name>A0A5C6PPE5_9TELE</name>
<dbReference type="PANTHER" id="PTHR46877:SF10">
    <property type="entry name" value="EPHRIN TYPE-A RECEPTOR 6"/>
    <property type="match status" value="1"/>
</dbReference>
<evidence type="ECO:0000313" key="12">
    <source>
        <dbReference type="Proteomes" id="UP000324091"/>
    </source>
</evidence>
<dbReference type="Gene3D" id="2.60.40.10">
    <property type="entry name" value="Immunoglobulins"/>
    <property type="match status" value="1"/>
</dbReference>
<dbReference type="GO" id="GO:0007411">
    <property type="term" value="P:axon guidance"/>
    <property type="evidence" value="ECO:0007669"/>
    <property type="project" value="TreeGrafter"/>
</dbReference>
<proteinExistence type="predicted"/>
<dbReference type="SMART" id="SM00060">
    <property type="entry name" value="FN3"/>
    <property type="match status" value="1"/>
</dbReference>
<evidence type="ECO:0000313" key="11">
    <source>
        <dbReference type="EMBL" id="TWW80628.1"/>
    </source>
</evidence>
<dbReference type="Proteomes" id="UP000324091">
    <property type="component" value="Chromosome 1"/>
</dbReference>
<sequence>MLDPPCNAALCNAAVFLPPPACHPGFYKAYAGNIKCSKCPPHSFSYGEGSAACHCERGFYRADKDPPTMACTRPPSPPRNLMFNLNDTCLMLEWSPPSDSGGRRDLTYNVLCKRCGPEPNHCKLCEEDLRFLPRPLGLTNATVTVTDFSANANYTFEIESLNGVSDMSSFPRQVAIITVNTNQGGEYVLELPGL</sequence>
<dbReference type="InterPro" id="IPR036116">
    <property type="entry name" value="FN3_sf"/>
</dbReference>
<comment type="caution">
    <text evidence="11">The sequence shown here is derived from an EMBL/GenBank/DDBJ whole genome shotgun (WGS) entry which is preliminary data.</text>
</comment>
<keyword evidence="5" id="KW-0547">Nucleotide-binding</keyword>
<evidence type="ECO:0000256" key="4">
    <source>
        <dbReference type="ARBA" id="ARBA00022737"/>
    </source>
</evidence>
<evidence type="ECO:0000256" key="8">
    <source>
        <dbReference type="ARBA" id="ARBA00023136"/>
    </source>
</evidence>
<dbReference type="PANTHER" id="PTHR46877">
    <property type="entry name" value="EPH RECEPTOR A5"/>
    <property type="match status" value="1"/>
</dbReference>
<keyword evidence="9 11" id="KW-0675">Receptor</keyword>
<dbReference type="FunFam" id="2.10.50.10:FF:000001">
    <property type="entry name" value="Ephrin type-A receptor 5"/>
    <property type="match status" value="1"/>
</dbReference>
<dbReference type="AlphaFoldDB" id="A0A5C6PPE5"/>
<evidence type="ECO:0000256" key="6">
    <source>
        <dbReference type="ARBA" id="ARBA00022840"/>
    </source>
</evidence>
<comment type="subcellular location">
    <subcellularLocation>
        <location evidence="1">Membrane</location>
        <topology evidence="1">Single-pass membrane protein</topology>
    </subcellularLocation>
</comment>
<keyword evidence="2" id="KW-0812">Transmembrane</keyword>
<dbReference type="Gene3D" id="2.10.50.10">
    <property type="entry name" value="Tumor Necrosis Factor Receptor, subunit A, domain 2"/>
    <property type="match status" value="1"/>
</dbReference>
<dbReference type="GO" id="GO:0005524">
    <property type="term" value="F:ATP binding"/>
    <property type="evidence" value="ECO:0007669"/>
    <property type="project" value="UniProtKB-KW"/>
</dbReference>
<evidence type="ECO:0000259" key="10">
    <source>
        <dbReference type="PROSITE" id="PS50853"/>
    </source>
</evidence>
<evidence type="ECO:0000256" key="9">
    <source>
        <dbReference type="ARBA" id="ARBA00023170"/>
    </source>
</evidence>
<keyword evidence="3" id="KW-0732">Signal</keyword>
<evidence type="ECO:0000256" key="2">
    <source>
        <dbReference type="ARBA" id="ARBA00022692"/>
    </source>
</evidence>
<dbReference type="GO" id="GO:0030425">
    <property type="term" value="C:dendrite"/>
    <property type="evidence" value="ECO:0007669"/>
    <property type="project" value="TreeGrafter"/>
</dbReference>